<protein>
    <recommendedName>
        <fullName evidence="4">Lipoprotein</fullName>
    </recommendedName>
</protein>
<dbReference type="KEGG" id="har:HEAR3195"/>
<dbReference type="PROSITE" id="PS51257">
    <property type="entry name" value="PROKAR_LIPOPROTEIN"/>
    <property type="match status" value="1"/>
</dbReference>
<dbReference type="Pfam" id="PF19795">
    <property type="entry name" value="DUF6279"/>
    <property type="match status" value="1"/>
</dbReference>
<keyword evidence="1" id="KW-0732">Signal</keyword>
<dbReference type="EMBL" id="CU207211">
    <property type="protein sequence ID" value="CAL63302.1"/>
    <property type="molecule type" value="Genomic_DNA"/>
</dbReference>
<sequence>MQNFIMRPFGPLAKKAAILCLTVTLLACSAARLGYSNGETISYWWLNSYVDFDSEQKPWAKNHIDQVFAWHRKTQLKEYVRLISRMQHRDLGTVTPADLMGDYNDAKARVLMIADRAAPELADLALSLNAEQIANIEKKFSKSNDKFRSEYLRGDIASRQEFRYKKALKQAEYWFGNFSREQEAKIRMASNARPLNNDLLMQDRVHRQQELIALLKKIQTEKPGREATIAMLKKFTAETVDRFGNKQHQVFFDESTAATTAMVASIMHMATPRQKSYFVQTLQDWMNDFNKLAVAA</sequence>
<dbReference type="Proteomes" id="UP000006697">
    <property type="component" value="Chromosome"/>
</dbReference>
<organism evidence="2 3">
    <name type="scientific">Herminiimonas arsenicoxydans</name>
    <dbReference type="NCBI Taxonomy" id="204773"/>
    <lineage>
        <taxon>Bacteria</taxon>
        <taxon>Pseudomonadati</taxon>
        <taxon>Pseudomonadota</taxon>
        <taxon>Betaproteobacteria</taxon>
        <taxon>Burkholderiales</taxon>
        <taxon>Oxalobacteraceae</taxon>
        <taxon>Herminiimonas</taxon>
    </lineage>
</organism>
<reference evidence="2 3" key="1">
    <citation type="journal article" date="2007" name="PLoS Genet.">
        <title>A tale of two oxidation states: bacterial colonization of arsenic-rich environments.</title>
        <authorList>
            <person name="Muller D."/>
            <person name="Medigue C."/>
            <person name="Koechler S."/>
            <person name="Barbe V."/>
            <person name="Barakat M."/>
            <person name="Talla E."/>
            <person name="Bonnefoy V."/>
            <person name="Krin E."/>
            <person name="Arsene-Ploetze F."/>
            <person name="Carapito C."/>
            <person name="Chandler M."/>
            <person name="Cournoyer B."/>
            <person name="Cruveiller S."/>
            <person name="Dossat C."/>
            <person name="Duval S."/>
            <person name="Heymann M."/>
            <person name="Leize E."/>
            <person name="Lieutaud A."/>
            <person name="Lievremont D."/>
            <person name="Makita Y."/>
            <person name="Mangenot S."/>
            <person name="Nitschke W."/>
            <person name="Ortet P."/>
            <person name="Perdrial N."/>
            <person name="Schoepp B."/>
            <person name="Siguier N."/>
            <person name="Simeonova D.D."/>
            <person name="Rouy Z."/>
            <person name="Segurens B."/>
            <person name="Turlin E."/>
            <person name="Vallenet D."/>
            <person name="Van Dorsselaer A."/>
            <person name="Weiss S."/>
            <person name="Weissenbach J."/>
            <person name="Lett M.C."/>
            <person name="Danchin A."/>
            <person name="Bertin P.N."/>
        </authorList>
    </citation>
    <scope>NUCLEOTIDE SEQUENCE [LARGE SCALE GENOMIC DNA]</scope>
    <source>
        <strain evidence="3">ULPAs1</strain>
    </source>
</reference>
<name>A4G9W5_HERAR</name>
<accession>A4G9W5</accession>
<evidence type="ECO:0008006" key="4">
    <source>
        <dbReference type="Google" id="ProtNLM"/>
    </source>
</evidence>
<proteinExistence type="predicted"/>
<dbReference type="HOGENOM" id="CLU_061560_0_0_4"/>
<feature type="signal peptide" evidence="1">
    <location>
        <begin position="1"/>
        <end position="30"/>
    </location>
</feature>
<dbReference type="AlphaFoldDB" id="A4G9W5"/>
<feature type="chain" id="PRO_5002668279" description="Lipoprotein" evidence="1">
    <location>
        <begin position="31"/>
        <end position="296"/>
    </location>
</feature>
<dbReference type="PIRSF" id="PIRSF028200">
    <property type="entry name" value="UCP028200"/>
    <property type="match status" value="1"/>
</dbReference>
<dbReference type="eggNOG" id="ENOG5032RT1">
    <property type="taxonomic scope" value="Bacteria"/>
</dbReference>
<dbReference type="OrthoDB" id="5767052at2"/>
<evidence type="ECO:0000256" key="1">
    <source>
        <dbReference type="SAM" id="SignalP"/>
    </source>
</evidence>
<evidence type="ECO:0000313" key="2">
    <source>
        <dbReference type="EMBL" id="CAL63302.1"/>
    </source>
</evidence>
<gene>
    <name evidence="2" type="ordered locus">HEAR3195</name>
</gene>
<evidence type="ECO:0000313" key="3">
    <source>
        <dbReference type="Proteomes" id="UP000006697"/>
    </source>
</evidence>
<dbReference type="STRING" id="204773.HEAR3195"/>
<dbReference type="InterPro" id="IPR016875">
    <property type="entry name" value="UCP028200"/>
</dbReference>
<keyword evidence="3" id="KW-1185">Reference proteome</keyword>